<dbReference type="InterPro" id="IPR000726">
    <property type="entry name" value="Glyco_hydro_19_cat"/>
</dbReference>
<dbReference type="SUPFAM" id="SSF53955">
    <property type="entry name" value="Lysozyme-like"/>
    <property type="match status" value="1"/>
</dbReference>
<evidence type="ECO:0000256" key="2">
    <source>
        <dbReference type="ARBA" id="ARBA00023157"/>
    </source>
</evidence>
<dbReference type="AlphaFoldDB" id="A0A1I6FFH9"/>
<dbReference type="InterPro" id="IPR016283">
    <property type="entry name" value="Glyco_hydro_19"/>
</dbReference>
<name>A0A1I6FFH9_9PSEU</name>
<keyword evidence="5" id="KW-0732">Signal</keyword>
<feature type="active site" description="Proton donor" evidence="3">
    <location>
        <position position="74"/>
    </location>
</feature>
<dbReference type="EMBL" id="FOYL01000015">
    <property type="protein sequence ID" value="SFR28705.1"/>
    <property type="molecule type" value="Genomic_DNA"/>
</dbReference>
<dbReference type="GO" id="GO:0004568">
    <property type="term" value="F:chitinase activity"/>
    <property type="evidence" value="ECO:0007669"/>
    <property type="project" value="InterPro"/>
</dbReference>
<feature type="chain" id="PRO_5011624928" evidence="5">
    <location>
        <begin position="16"/>
        <end position="218"/>
    </location>
</feature>
<dbReference type="InterPro" id="IPR023346">
    <property type="entry name" value="Lysozyme-like_dom_sf"/>
</dbReference>
<dbReference type="GO" id="GO:0006032">
    <property type="term" value="P:chitin catabolic process"/>
    <property type="evidence" value="ECO:0007669"/>
    <property type="project" value="InterPro"/>
</dbReference>
<evidence type="ECO:0000313" key="7">
    <source>
        <dbReference type="EMBL" id="SFR28705.1"/>
    </source>
</evidence>
<evidence type="ECO:0000256" key="5">
    <source>
        <dbReference type="SAM" id="SignalP"/>
    </source>
</evidence>
<dbReference type="GO" id="GO:0050832">
    <property type="term" value="P:defense response to fungus"/>
    <property type="evidence" value="ECO:0007669"/>
    <property type="project" value="UniProtKB-ARBA"/>
</dbReference>
<dbReference type="RefSeq" id="WP_245822577.1">
    <property type="nucleotide sequence ID" value="NZ_FOYL01000015.1"/>
</dbReference>
<gene>
    <name evidence="7" type="ORF">SAMN04488564_11513</name>
</gene>
<evidence type="ECO:0000313" key="8">
    <source>
        <dbReference type="Proteomes" id="UP000198583"/>
    </source>
</evidence>
<dbReference type="PIRSF" id="PIRSF001060">
    <property type="entry name" value="Endochitinase"/>
    <property type="match status" value="1"/>
</dbReference>
<proteinExistence type="predicted"/>
<evidence type="ECO:0000259" key="6">
    <source>
        <dbReference type="Pfam" id="PF00182"/>
    </source>
</evidence>
<organism evidence="7 8">
    <name type="scientific">Lentzea waywayandensis</name>
    <dbReference type="NCBI Taxonomy" id="84724"/>
    <lineage>
        <taxon>Bacteria</taxon>
        <taxon>Bacillati</taxon>
        <taxon>Actinomycetota</taxon>
        <taxon>Actinomycetes</taxon>
        <taxon>Pseudonocardiales</taxon>
        <taxon>Pseudonocardiaceae</taxon>
        <taxon>Lentzea</taxon>
    </lineage>
</organism>
<protein>
    <submittedName>
        <fullName evidence="7">Predicted chitinase</fullName>
    </submittedName>
</protein>
<keyword evidence="1" id="KW-0611">Plant defense</keyword>
<keyword evidence="2 4" id="KW-1015">Disulfide bond</keyword>
<feature type="disulfide bond" evidence="4">
    <location>
        <begin position="91"/>
        <end position="98"/>
    </location>
</feature>
<dbReference type="GO" id="GO:0005975">
    <property type="term" value="P:carbohydrate metabolic process"/>
    <property type="evidence" value="ECO:0007669"/>
    <property type="project" value="InterPro"/>
</dbReference>
<dbReference type="Pfam" id="PF00182">
    <property type="entry name" value="Glyco_hydro_19"/>
    <property type="match status" value="1"/>
</dbReference>
<keyword evidence="8" id="KW-1185">Reference proteome</keyword>
<feature type="domain" description="Glycoside hydrolase family 19 catalytic" evidence="6">
    <location>
        <begin position="21"/>
        <end position="218"/>
    </location>
</feature>
<dbReference type="Gene3D" id="3.30.20.10">
    <property type="entry name" value="Endochitinase, domain 2"/>
    <property type="match status" value="1"/>
</dbReference>
<dbReference type="CDD" id="cd00325">
    <property type="entry name" value="chitinase_GH19"/>
    <property type="match status" value="1"/>
</dbReference>
<evidence type="ECO:0000256" key="1">
    <source>
        <dbReference type="ARBA" id="ARBA00022821"/>
    </source>
</evidence>
<accession>A0A1I6FFH9</accession>
<dbReference type="Gene3D" id="1.10.530.10">
    <property type="match status" value="1"/>
</dbReference>
<evidence type="ECO:0000256" key="3">
    <source>
        <dbReference type="PIRSR" id="PIRSR001060-1"/>
    </source>
</evidence>
<dbReference type="PANTHER" id="PTHR22595:SF79">
    <property type="entry name" value="CHITINASE 12"/>
    <property type="match status" value="1"/>
</dbReference>
<dbReference type="Proteomes" id="UP000198583">
    <property type="component" value="Unassembled WGS sequence"/>
</dbReference>
<dbReference type="PANTHER" id="PTHR22595">
    <property type="entry name" value="CHITINASE-RELATED"/>
    <property type="match status" value="1"/>
</dbReference>
<dbReference type="GO" id="GO:0016998">
    <property type="term" value="P:cell wall macromolecule catabolic process"/>
    <property type="evidence" value="ECO:0007669"/>
    <property type="project" value="InterPro"/>
</dbReference>
<evidence type="ECO:0000256" key="4">
    <source>
        <dbReference type="PIRSR" id="PIRSR001060-2"/>
    </source>
</evidence>
<sequence length="218" mass="23891">MLAAVFSLVAPPASADGFMVTPAQFDRMFPQRNDFYTFASLRQATNTFPAFANGDDRTARRQELAAFLANVSHETGGLRFVVEQNPGGDYCEPRPFGCPEGPAAYHGRGPLQLSWNYNYQAAGDALGADLLHRPNLLQTNATLSWRAALWYWMTQNGPGSMTPHEAMVRGRGFGETIRSINGALECNGGNPAQVASRVRVYREFTGILDVRPGDRLSC</sequence>
<dbReference type="STRING" id="84724.SAMN04488564_11513"/>
<feature type="disulfide bond" evidence="4">
    <location>
        <begin position="186"/>
        <end position="218"/>
    </location>
</feature>
<reference evidence="8" key="1">
    <citation type="submission" date="2016-10" db="EMBL/GenBank/DDBJ databases">
        <authorList>
            <person name="Varghese N."/>
            <person name="Submissions S."/>
        </authorList>
    </citation>
    <scope>NUCLEOTIDE SEQUENCE [LARGE SCALE GENOMIC DNA]</scope>
    <source>
        <strain evidence="8">DSM 44232</strain>
    </source>
</reference>
<feature type="signal peptide" evidence="5">
    <location>
        <begin position="1"/>
        <end position="15"/>
    </location>
</feature>